<proteinExistence type="predicted"/>
<dbReference type="AlphaFoldDB" id="A0AAW1S6L9"/>
<protein>
    <submittedName>
        <fullName evidence="1">Uncharacterized protein</fullName>
    </submittedName>
</protein>
<comment type="caution">
    <text evidence="1">The sequence shown here is derived from an EMBL/GenBank/DDBJ whole genome shotgun (WGS) entry which is preliminary data.</text>
</comment>
<keyword evidence="2" id="KW-1185">Reference proteome</keyword>
<name>A0AAW1S6L9_9CHLO</name>
<reference evidence="1 2" key="1">
    <citation type="journal article" date="2024" name="Nat. Commun.">
        <title>Phylogenomics reveals the evolutionary origins of lichenization in chlorophyte algae.</title>
        <authorList>
            <person name="Puginier C."/>
            <person name="Libourel C."/>
            <person name="Otte J."/>
            <person name="Skaloud P."/>
            <person name="Haon M."/>
            <person name="Grisel S."/>
            <person name="Petersen M."/>
            <person name="Berrin J.G."/>
            <person name="Delaux P.M."/>
            <person name="Dal Grande F."/>
            <person name="Keller J."/>
        </authorList>
    </citation>
    <scope>NUCLEOTIDE SEQUENCE [LARGE SCALE GENOMIC DNA]</scope>
    <source>
        <strain evidence="1 2">SAG 2145</strain>
    </source>
</reference>
<accession>A0AAW1S6L9</accession>
<evidence type="ECO:0000313" key="1">
    <source>
        <dbReference type="EMBL" id="KAK9841537.1"/>
    </source>
</evidence>
<evidence type="ECO:0000313" key="2">
    <source>
        <dbReference type="Proteomes" id="UP001438707"/>
    </source>
</evidence>
<organism evidence="1 2">
    <name type="scientific">Apatococcus lobatus</name>
    <dbReference type="NCBI Taxonomy" id="904363"/>
    <lineage>
        <taxon>Eukaryota</taxon>
        <taxon>Viridiplantae</taxon>
        <taxon>Chlorophyta</taxon>
        <taxon>core chlorophytes</taxon>
        <taxon>Trebouxiophyceae</taxon>
        <taxon>Chlorellales</taxon>
        <taxon>Chlorellaceae</taxon>
        <taxon>Apatococcus</taxon>
    </lineage>
</organism>
<sequence length="88" mass="9692">MLQPQPRSRSSKRHALFTWYLMIPPARVFFSTHKKRIATAKPAEASETRGGLTPCYQPSIGSWTAWAVGKAGSALAARILASRLLLLL</sequence>
<dbReference type="Proteomes" id="UP001438707">
    <property type="component" value="Unassembled WGS sequence"/>
</dbReference>
<gene>
    <name evidence="1" type="ORF">WJX74_007430</name>
</gene>
<dbReference type="EMBL" id="JALJOS010000003">
    <property type="protein sequence ID" value="KAK9841537.1"/>
    <property type="molecule type" value="Genomic_DNA"/>
</dbReference>